<dbReference type="CDD" id="cd01186">
    <property type="entry name" value="INT_tnpA_C_Tn554"/>
    <property type="match status" value="1"/>
</dbReference>
<dbReference type="PROSITE" id="PS51898">
    <property type="entry name" value="TYR_RECOMBINASE"/>
    <property type="match status" value="1"/>
</dbReference>
<dbReference type="GO" id="GO:0003677">
    <property type="term" value="F:DNA binding"/>
    <property type="evidence" value="ECO:0007669"/>
    <property type="project" value="InterPro"/>
</dbReference>
<sequence length="257" mass="30570">MNTILNAVMSYLEYLSRLGEFKSIDVFKQAKGRNFKGFLHHINKGKYQKNILKLRVKKKQIRTLTSEEVKQIIDACHTKRDKLILMLMYEGGLRIGEVLSLRLEDIATWDNQIHLTPRDVNVNEAYIKLRKERTIHVSKELMALYTDYLVYEYGEDLEHDYVFISLKEGYFGKPLKYQSVLDLVRRIVKRTRIEFTPHMLRHTHATQLIRDGWDVAHVQKRLGHAHVQTTLNTYVHLSDQDMKNEFNKYLERKEHKK</sequence>
<dbReference type="PANTHER" id="PTHR30349">
    <property type="entry name" value="PHAGE INTEGRASE-RELATED"/>
    <property type="match status" value="1"/>
</dbReference>
<organism evidence="4">
    <name type="scientific">Proteus mirabilis</name>
    <dbReference type="NCBI Taxonomy" id="584"/>
    <lineage>
        <taxon>Bacteria</taxon>
        <taxon>Pseudomonadati</taxon>
        <taxon>Pseudomonadota</taxon>
        <taxon>Gammaproteobacteria</taxon>
        <taxon>Enterobacterales</taxon>
        <taxon>Morganellaceae</taxon>
        <taxon>Proteus</taxon>
    </lineage>
</organism>
<keyword evidence="4" id="KW-0614">Plasmid</keyword>
<dbReference type="InterPro" id="IPR002104">
    <property type="entry name" value="Integrase_catalytic"/>
</dbReference>
<dbReference type="AlphaFoldDB" id="A0A346FVB0"/>
<evidence type="ECO:0000256" key="1">
    <source>
        <dbReference type="ARBA" id="ARBA00022908"/>
    </source>
</evidence>
<dbReference type="InterPro" id="IPR013762">
    <property type="entry name" value="Integrase-like_cat_sf"/>
</dbReference>
<protein>
    <submittedName>
        <fullName evidence="4">Mobile element protein</fullName>
    </submittedName>
</protein>
<name>A0A346FVB0_PROMI</name>
<dbReference type="Gene3D" id="1.10.443.10">
    <property type="entry name" value="Intergrase catalytic core"/>
    <property type="match status" value="1"/>
</dbReference>
<geneLocation type="plasmid" evidence="4">
    <name>pHFK418-NDM</name>
</geneLocation>
<keyword evidence="2" id="KW-0233">DNA recombination</keyword>
<dbReference type="Pfam" id="PF00589">
    <property type="entry name" value="Phage_integrase"/>
    <property type="match status" value="1"/>
</dbReference>
<evidence type="ECO:0000259" key="3">
    <source>
        <dbReference type="PROSITE" id="PS51898"/>
    </source>
</evidence>
<dbReference type="SUPFAM" id="SSF56349">
    <property type="entry name" value="DNA breaking-rejoining enzymes"/>
    <property type="match status" value="1"/>
</dbReference>
<accession>A0A346FVB0</accession>
<dbReference type="InterPro" id="IPR042721">
    <property type="entry name" value="INT_tnpA_C_Tn554"/>
</dbReference>
<reference evidence="4" key="1">
    <citation type="submission" date="2018-10" db="EMBL/GenBank/DDBJ databases">
        <title>Proteus mirabilis strain HFK418 plasmid pHFK418-NDM, complete sequence.</title>
        <authorList>
            <person name="Dong D."/>
            <person name="Jia N."/>
            <person name="Zhang H."/>
            <person name="Zhao H."/>
            <person name="Liu Z."/>
            <person name="Zhu Y."/>
        </authorList>
    </citation>
    <scope>NUCLEOTIDE SEQUENCE</scope>
    <source>
        <strain evidence="4">HFK418</strain>
        <plasmid evidence="4">pHFK418-NDM</plasmid>
    </source>
</reference>
<dbReference type="InterPro" id="IPR050090">
    <property type="entry name" value="Tyrosine_recombinase_XerCD"/>
</dbReference>
<evidence type="ECO:0000313" key="4">
    <source>
        <dbReference type="EMBL" id="AXN76410.1"/>
    </source>
</evidence>
<dbReference type="GO" id="GO:0006310">
    <property type="term" value="P:DNA recombination"/>
    <property type="evidence" value="ECO:0007669"/>
    <property type="project" value="UniProtKB-KW"/>
</dbReference>
<keyword evidence="1" id="KW-0229">DNA integration</keyword>
<proteinExistence type="predicted"/>
<dbReference type="EMBL" id="MH491967">
    <property type="protein sequence ID" value="AXN76410.1"/>
    <property type="molecule type" value="Genomic_DNA"/>
</dbReference>
<evidence type="ECO:0000256" key="2">
    <source>
        <dbReference type="ARBA" id="ARBA00023172"/>
    </source>
</evidence>
<dbReference type="GO" id="GO:0015074">
    <property type="term" value="P:DNA integration"/>
    <property type="evidence" value="ECO:0007669"/>
    <property type="project" value="UniProtKB-KW"/>
</dbReference>
<feature type="domain" description="Tyr recombinase" evidence="3">
    <location>
        <begin position="59"/>
        <end position="247"/>
    </location>
</feature>
<dbReference type="PANTHER" id="PTHR30349:SF64">
    <property type="entry name" value="PROPHAGE INTEGRASE INTD-RELATED"/>
    <property type="match status" value="1"/>
</dbReference>
<dbReference type="InterPro" id="IPR011010">
    <property type="entry name" value="DNA_brk_join_enz"/>
</dbReference>